<dbReference type="Gene3D" id="2.40.170.10">
    <property type="entry name" value="Porin, LamB type"/>
    <property type="match status" value="1"/>
</dbReference>
<feature type="region of interest" description="Disordered" evidence="11">
    <location>
        <begin position="61"/>
        <end position="86"/>
    </location>
</feature>
<keyword evidence="9" id="KW-0472">Membrane</keyword>
<evidence type="ECO:0000313" key="14">
    <source>
        <dbReference type="EMBL" id="QTF09997.1"/>
    </source>
</evidence>
<dbReference type="PANTHER" id="PTHR38762:SF1">
    <property type="entry name" value="CRYPTIC OUTER MEMBRANE PORIN BGLH-RELATED"/>
    <property type="match status" value="1"/>
</dbReference>
<evidence type="ECO:0000256" key="4">
    <source>
        <dbReference type="ARBA" id="ARBA00022452"/>
    </source>
</evidence>
<dbReference type="Proteomes" id="UP000671960">
    <property type="component" value="Chromosome"/>
</dbReference>
<evidence type="ECO:0000256" key="7">
    <source>
        <dbReference type="ARBA" id="ARBA00023065"/>
    </source>
</evidence>
<feature type="chain" id="PRO_5046405434" evidence="12">
    <location>
        <begin position="29"/>
        <end position="550"/>
    </location>
</feature>
<dbReference type="Pfam" id="PF11471">
    <property type="entry name" value="Sugarporin_N"/>
    <property type="match status" value="1"/>
</dbReference>
<keyword evidence="4" id="KW-1134">Transmembrane beta strand</keyword>
<evidence type="ECO:0000256" key="11">
    <source>
        <dbReference type="SAM" id="MobiDB-lite"/>
    </source>
</evidence>
<keyword evidence="7" id="KW-0406">Ion transport</keyword>
<evidence type="ECO:0000256" key="6">
    <source>
        <dbReference type="ARBA" id="ARBA00022729"/>
    </source>
</evidence>
<keyword evidence="15" id="KW-1185">Reference proteome</keyword>
<name>A0ABX7V085_9GAMM</name>
<keyword evidence="8" id="KW-0626">Porin</keyword>
<accession>A0ABX7V085</accession>
<evidence type="ECO:0000256" key="10">
    <source>
        <dbReference type="ARBA" id="ARBA00023237"/>
    </source>
</evidence>
<evidence type="ECO:0000256" key="3">
    <source>
        <dbReference type="ARBA" id="ARBA00022448"/>
    </source>
</evidence>
<evidence type="ECO:0000256" key="8">
    <source>
        <dbReference type="ARBA" id="ARBA00023114"/>
    </source>
</evidence>
<dbReference type="EMBL" id="CP050854">
    <property type="protein sequence ID" value="QTF09997.1"/>
    <property type="molecule type" value="Genomic_DNA"/>
</dbReference>
<reference evidence="14 15" key="1">
    <citation type="submission" date="2020-03" db="EMBL/GenBank/DDBJ databases">
        <authorList>
            <person name="Bakhshi Ganjeh M."/>
        </authorList>
    </citation>
    <scope>NUCLEOTIDE SEQUENCE [LARGE SCALE GENOMIC DNA]</scope>
    <source>
        <strain evidence="15">Iran 50</strain>
    </source>
</reference>
<dbReference type="InterPro" id="IPR036998">
    <property type="entry name" value="Porin_LamB_sf"/>
</dbReference>
<protein>
    <submittedName>
        <fullName evidence="14">Carbohydrate porin</fullName>
    </submittedName>
</protein>
<evidence type="ECO:0000256" key="5">
    <source>
        <dbReference type="ARBA" id="ARBA00022692"/>
    </source>
</evidence>
<sequence>MHNTSVSYRKIGVGLALAAASWSTLAEAAPLTVEQRLAALEKHLQQTEQRLAQTEKELQHYKQAEKSAAAPAAARPAQPDVSAAERPAQVAAVTSAPAAKTAAPDGRQSADGAAGNLTLQQISDYVKNDIGVVYSGSFRTGWASTTNGGPKSWAIGSLGRFGNEYDGWWDLNVNKRVYEQGNKSVWANIKMEGDLGLQQTNETFEKGYAGGAFAKFSKMYINTKGFLPFAPEASFWLGKQNLPMYDVQLLDWKSLRTSSGVGVGIDDWKVGPGTLAMSLTRADVDNYKIACKESATSCSDTTQVNVNAVELRYKNLPLIGKSTLELDGKYVTSNKTDEQSNQESSGEYYQVKPAWLLGGIVRNTFSGGKNESSLQVANNSLASQFMNISDANPDYDSGSSYYGRHSGGVGWRLINQGEFMLGDRIIMAHAAVIGAGQDLYSYNTGAHTDFKTLRLVARPAWIWDTFNQTALELGWFKQRNTVDDSDYDEQGYKVTLAHTWKIATSIMDSRPEIRFYTTYLKALQNDIDSVNFNDGKDHQISFGIQTEVNW</sequence>
<proteinExistence type="inferred from homology"/>
<comment type="similarity">
    <text evidence="2">Belongs to the porin LamB (TC 1.B.3) family.</text>
</comment>
<evidence type="ECO:0000256" key="1">
    <source>
        <dbReference type="ARBA" id="ARBA00004571"/>
    </source>
</evidence>
<keyword evidence="5" id="KW-0812">Transmembrane</keyword>
<dbReference type="Pfam" id="PF02264">
    <property type="entry name" value="LamB"/>
    <property type="match status" value="1"/>
</dbReference>
<keyword evidence="3" id="KW-0813">Transport</keyword>
<comment type="subcellular location">
    <subcellularLocation>
        <location evidence="1">Cell outer membrane</location>
        <topology evidence="1">Multi-pass membrane protein</topology>
    </subcellularLocation>
</comment>
<dbReference type="PANTHER" id="PTHR38762">
    <property type="entry name" value="CRYPTIC OUTER MEMBRANE PORIN BGLH-RELATED"/>
    <property type="match status" value="1"/>
</dbReference>
<feature type="signal peptide" evidence="12">
    <location>
        <begin position="1"/>
        <end position="28"/>
    </location>
</feature>
<dbReference type="SUPFAM" id="SSF56935">
    <property type="entry name" value="Porins"/>
    <property type="match status" value="1"/>
</dbReference>
<evidence type="ECO:0000259" key="13">
    <source>
        <dbReference type="Pfam" id="PF11471"/>
    </source>
</evidence>
<evidence type="ECO:0000313" key="15">
    <source>
        <dbReference type="Proteomes" id="UP000671960"/>
    </source>
</evidence>
<gene>
    <name evidence="14" type="ORF">HC231_20295</name>
</gene>
<keyword evidence="6 12" id="KW-0732">Signal</keyword>
<dbReference type="InterPro" id="IPR003192">
    <property type="entry name" value="Porin_LamB"/>
</dbReference>
<evidence type="ECO:0000256" key="12">
    <source>
        <dbReference type="SAM" id="SignalP"/>
    </source>
</evidence>
<keyword evidence="10" id="KW-0998">Cell outer membrane</keyword>
<feature type="compositionally biased region" description="Low complexity" evidence="11">
    <location>
        <begin position="68"/>
        <end position="79"/>
    </location>
</feature>
<dbReference type="InterPro" id="IPR050286">
    <property type="entry name" value="G_neg_Bact_CarbUptk_Porin"/>
</dbReference>
<feature type="domain" description="LamB-type porin N-terminal" evidence="13">
    <location>
        <begin position="32"/>
        <end position="62"/>
    </location>
</feature>
<dbReference type="RefSeq" id="WP_208228482.1">
    <property type="nucleotide sequence ID" value="NZ_CP050854.1"/>
</dbReference>
<evidence type="ECO:0000256" key="9">
    <source>
        <dbReference type="ARBA" id="ARBA00023136"/>
    </source>
</evidence>
<organism evidence="14 15">
    <name type="scientific">Brenneria izadpanahii</name>
    <dbReference type="NCBI Taxonomy" id="2722756"/>
    <lineage>
        <taxon>Bacteria</taxon>
        <taxon>Pseudomonadati</taxon>
        <taxon>Pseudomonadota</taxon>
        <taxon>Gammaproteobacteria</taxon>
        <taxon>Enterobacterales</taxon>
        <taxon>Pectobacteriaceae</taxon>
        <taxon>Brenneria</taxon>
    </lineage>
</organism>
<evidence type="ECO:0000256" key="2">
    <source>
        <dbReference type="ARBA" id="ARBA00007055"/>
    </source>
</evidence>
<dbReference type="InterPro" id="IPR021570">
    <property type="entry name" value="LamB-type_porin_N_dom"/>
</dbReference>